<organism evidence="4">
    <name type="scientific">Amorphochlora amoebiformis</name>
    <dbReference type="NCBI Taxonomy" id="1561963"/>
    <lineage>
        <taxon>Eukaryota</taxon>
        <taxon>Sar</taxon>
        <taxon>Rhizaria</taxon>
        <taxon>Cercozoa</taxon>
        <taxon>Chlorarachniophyceae</taxon>
        <taxon>Amorphochlora</taxon>
    </lineage>
</organism>
<dbReference type="InterPro" id="IPR036770">
    <property type="entry name" value="Ankyrin_rpt-contain_sf"/>
</dbReference>
<feature type="repeat" description="ANK" evidence="3">
    <location>
        <begin position="51"/>
        <end position="73"/>
    </location>
</feature>
<dbReference type="SUPFAM" id="SSF48403">
    <property type="entry name" value="Ankyrin repeat"/>
    <property type="match status" value="1"/>
</dbReference>
<dbReference type="AlphaFoldDB" id="A0A7S0DDT1"/>
<gene>
    <name evidence="4" type="ORF">LAMO00422_LOCUS11062</name>
</gene>
<evidence type="ECO:0000256" key="2">
    <source>
        <dbReference type="ARBA" id="ARBA00023043"/>
    </source>
</evidence>
<dbReference type="InterPro" id="IPR002110">
    <property type="entry name" value="Ankyrin_rpt"/>
</dbReference>
<dbReference type="PROSITE" id="PS50088">
    <property type="entry name" value="ANK_REPEAT"/>
    <property type="match status" value="3"/>
</dbReference>
<proteinExistence type="predicted"/>
<evidence type="ECO:0000256" key="3">
    <source>
        <dbReference type="PROSITE-ProRule" id="PRU00023"/>
    </source>
</evidence>
<dbReference type="PROSITE" id="PS50297">
    <property type="entry name" value="ANK_REP_REGION"/>
    <property type="match status" value="3"/>
</dbReference>
<protein>
    <submittedName>
        <fullName evidence="4">Uncharacterized protein</fullName>
    </submittedName>
</protein>
<keyword evidence="2 3" id="KW-0040">ANK repeat</keyword>
<sequence length="213" mass="23417">MLQLLLDAKASINARRKDGKTPLLIACGRGHVQIVKRLVELKAEMEAGDTNGDGPLHCACYNGHLEVIKFMVDTHHFDFEAHNNQDRTPFDIALSEGKFDTANYFYQKSFQRAVKSLQVEETKAIQSTGQLKLDINHPTDKNGTTSLCLACQNQNLKLSRLLLDSKASIQGHMPDGRTLLLIACSRGHLPAAKALVDNKADVKAVDNKGIQGV</sequence>
<evidence type="ECO:0000313" key="4">
    <source>
        <dbReference type="EMBL" id="CAD8451688.1"/>
    </source>
</evidence>
<dbReference type="PANTHER" id="PTHR24198:SF165">
    <property type="entry name" value="ANKYRIN REPEAT-CONTAINING PROTEIN-RELATED"/>
    <property type="match status" value="1"/>
</dbReference>
<name>A0A7S0DDT1_9EUKA</name>
<dbReference type="Pfam" id="PF12796">
    <property type="entry name" value="Ank_2"/>
    <property type="match status" value="2"/>
</dbReference>
<dbReference type="Gene3D" id="1.25.40.20">
    <property type="entry name" value="Ankyrin repeat-containing domain"/>
    <property type="match status" value="2"/>
</dbReference>
<keyword evidence="1" id="KW-0677">Repeat</keyword>
<feature type="repeat" description="ANK" evidence="3">
    <location>
        <begin position="18"/>
        <end position="50"/>
    </location>
</feature>
<evidence type="ECO:0000256" key="1">
    <source>
        <dbReference type="ARBA" id="ARBA00022737"/>
    </source>
</evidence>
<feature type="repeat" description="ANK" evidence="3">
    <location>
        <begin position="175"/>
        <end position="207"/>
    </location>
</feature>
<dbReference type="EMBL" id="HBEM01016076">
    <property type="protein sequence ID" value="CAD8451688.1"/>
    <property type="molecule type" value="Transcribed_RNA"/>
</dbReference>
<dbReference type="PANTHER" id="PTHR24198">
    <property type="entry name" value="ANKYRIN REPEAT AND PROTEIN KINASE DOMAIN-CONTAINING PROTEIN"/>
    <property type="match status" value="1"/>
</dbReference>
<reference evidence="4" key="1">
    <citation type="submission" date="2021-01" db="EMBL/GenBank/DDBJ databases">
        <authorList>
            <person name="Corre E."/>
            <person name="Pelletier E."/>
            <person name="Niang G."/>
            <person name="Scheremetjew M."/>
            <person name="Finn R."/>
            <person name="Kale V."/>
            <person name="Holt S."/>
            <person name="Cochrane G."/>
            <person name="Meng A."/>
            <person name="Brown T."/>
            <person name="Cohen L."/>
        </authorList>
    </citation>
    <scope>NUCLEOTIDE SEQUENCE</scope>
    <source>
        <strain evidence="4">CCMP2058</strain>
    </source>
</reference>
<accession>A0A7S0DDT1</accession>
<dbReference type="SMART" id="SM00248">
    <property type="entry name" value="ANK"/>
    <property type="match status" value="5"/>
</dbReference>